<protein>
    <submittedName>
        <fullName evidence="1">Uncharacterized protein</fullName>
    </submittedName>
</protein>
<name>A0ABR3JRT2_9AGAR</name>
<proteinExistence type="predicted"/>
<sequence length="105" mass="11753">MRSEPLEWAVVRVVDTLPVLPISILGIEIKHPFAALPLYPSAPRPPQLTPLSLWPPAPYVRPTYTRFGCRIPNRPIAFSTSSERRTISIPRPANFSTIVPAHPHL</sequence>
<keyword evidence="2" id="KW-1185">Reference proteome</keyword>
<dbReference type="EMBL" id="JASNQZ010000005">
    <property type="protein sequence ID" value="KAL0957776.1"/>
    <property type="molecule type" value="Genomic_DNA"/>
</dbReference>
<accession>A0ABR3JRT2</accession>
<reference evidence="2" key="1">
    <citation type="submission" date="2024-06" db="EMBL/GenBank/DDBJ databases">
        <title>Multi-omics analyses provide insights into the biosynthesis of the anticancer antibiotic pleurotin in Hohenbuehelia grisea.</title>
        <authorList>
            <person name="Weaver J.A."/>
            <person name="Alberti F."/>
        </authorList>
    </citation>
    <scope>NUCLEOTIDE SEQUENCE [LARGE SCALE GENOMIC DNA]</scope>
    <source>
        <strain evidence="2">T-177</strain>
    </source>
</reference>
<dbReference type="Proteomes" id="UP001556367">
    <property type="component" value="Unassembled WGS sequence"/>
</dbReference>
<evidence type="ECO:0000313" key="2">
    <source>
        <dbReference type="Proteomes" id="UP001556367"/>
    </source>
</evidence>
<comment type="caution">
    <text evidence="1">The sequence shown here is derived from an EMBL/GenBank/DDBJ whole genome shotgun (WGS) entry which is preliminary data.</text>
</comment>
<organism evidence="1 2">
    <name type="scientific">Hohenbuehelia grisea</name>
    <dbReference type="NCBI Taxonomy" id="104357"/>
    <lineage>
        <taxon>Eukaryota</taxon>
        <taxon>Fungi</taxon>
        <taxon>Dikarya</taxon>
        <taxon>Basidiomycota</taxon>
        <taxon>Agaricomycotina</taxon>
        <taxon>Agaricomycetes</taxon>
        <taxon>Agaricomycetidae</taxon>
        <taxon>Agaricales</taxon>
        <taxon>Pleurotineae</taxon>
        <taxon>Pleurotaceae</taxon>
        <taxon>Hohenbuehelia</taxon>
    </lineage>
</organism>
<evidence type="ECO:0000313" key="1">
    <source>
        <dbReference type="EMBL" id="KAL0957776.1"/>
    </source>
</evidence>
<gene>
    <name evidence="1" type="ORF">HGRIS_001553</name>
</gene>